<dbReference type="Gene3D" id="3.30.43.10">
    <property type="entry name" value="Uridine Diphospho-n-acetylenolpyruvylglucosamine Reductase, domain 2"/>
    <property type="match status" value="1"/>
</dbReference>
<dbReference type="Proteomes" id="UP000178406">
    <property type="component" value="Unassembled WGS sequence"/>
</dbReference>
<keyword evidence="12 16" id="KW-0560">Oxidoreductase</keyword>
<dbReference type="InterPro" id="IPR016169">
    <property type="entry name" value="FAD-bd_PCMH_sub2"/>
</dbReference>
<comment type="catalytic activity">
    <reaction evidence="15 16">
        <text>UDP-N-acetyl-alpha-D-muramate + NADP(+) = UDP-N-acetyl-3-O-(1-carboxyvinyl)-alpha-D-glucosamine + NADPH + H(+)</text>
        <dbReference type="Rhea" id="RHEA:12248"/>
        <dbReference type="ChEBI" id="CHEBI:15378"/>
        <dbReference type="ChEBI" id="CHEBI:57783"/>
        <dbReference type="ChEBI" id="CHEBI:58349"/>
        <dbReference type="ChEBI" id="CHEBI:68483"/>
        <dbReference type="ChEBI" id="CHEBI:70757"/>
        <dbReference type="EC" id="1.3.1.98"/>
    </reaction>
</comment>
<dbReference type="PANTHER" id="PTHR21071">
    <property type="entry name" value="UDP-N-ACETYLENOLPYRUVOYLGLUCOSAMINE REDUCTASE"/>
    <property type="match status" value="1"/>
</dbReference>
<dbReference type="GO" id="GO:0051301">
    <property type="term" value="P:cell division"/>
    <property type="evidence" value="ECO:0007669"/>
    <property type="project" value="UniProtKB-KW"/>
</dbReference>
<feature type="active site" evidence="16">
    <location>
        <position position="177"/>
    </location>
</feature>
<evidence type="ECO:0000256" key="4">
    <source>
        <dbReference type="ARBA" id="ARBA00004752"/>
    </source>
</evidence>
<dbReference type="STRING" id="1798338.A3J56_00055"/>
<evidence type="ECO:0000256" key="8">
    <source>
        <dbReference type="ARBA" id="ARBA00022827"/>
    </source>
</evidence>
<feature type="active site" description="Proton donor" evidence="16">
    <location>
        <position position="228"/>
    </location>
</feature>
<dbReference type="Pfam" id="PF02873">
    <property type="entry name" value="MurB_C"/>
    <property type="match status" value="1"/>
</dbReference>
<dbReference type="NCBIfam" id="NF010480">
    <property type="entry name" value="PRK13905.1"/>
    <property type="match status" value="1"/>
</dbReference>
<evidence type="ECO:0000259" key="17">
    <source>
        <dbReference type="PROSITE" id="PS51387"/>
    </source>
</evidence>
<feature type="active site" evidence="16">
    <location>
        <position position="304"/>
    </location>
</feature>
<dbReference type="InterPro" id="IPR036318">
    <property type="entry name" value="FAD-bd_PCMH-like_sf"/>
</dbReference>
<dbReference type="PROSITE" id="PS51387">
    <property type="entry name" value="FAD_PCMH"/>
    <property type="match status" value="1"/>
</dbReference>
<dbReference type="InterPro" id="IPR016166">
    <property type="entry name" value="FAD-bd_PCMH"/>
</dbReference>
<feature type="domain" description="FAD-binding PCMH-type" evidence="17">
    <location>
        <begin position="21"/>
        <end position="199"/>
    </location>
</feature>
<comment type="subcellular location">
    <subcellularLocation>
        <location evidence="3 16">Cytoplasm</location>
    </subcellularLocation>
</comment>
<dbReference type="GO" id="GO:0009252">
    <property type="term" value="P:peptidoglycan biosynthetic process"/>
    <property type="evidence" value="ECO:0007669"/>
    <property type="project" value="UniProtKB-UniRule"/>
</dbReference>
<evidence type="ECO:0000256" key="16">
    <source>
        <dbReference type="HAMAP-Rule" id="MF_00037"/>
    </source>
</evidence>
<gene>
    <name evidence="16" type="primary">murB</name>
    <name evidence="18" type="ORF">A3J56_00055</name>
</gene>
<dbReference type="InterPro" id="IPR036635">
    <property type="entry name" value="MurB_C_sf"/>
</dbReference>
<dbReference type="InterPro" id="IPR011601">
    <property type="entry name" value="MurB_C"/>
</dbReference>
<dbReference type="GO" id="GO:0008360">
    <property type="term" value="P:regulation of cell shape"/>
    <property type="evidence" value="ECO:0007669"/>
    <property type="project" value="UniProtKB-KW"/>
</dbReference>
<evidence type="ECO:0000256" key="14">
    <source>
        <dbReference type="ARBA" id="ARBA00023316"/>
    </source>
</evidence>
<keyword evidence="8 16" id="KW-0274">FAD</keyword>
<dbReference type="NCBIfam" id="TIGR00179">
    <property type="entry name" value="murB"/>
    <property type="match status" value="1"/>
</dbReference>
<dbReference type="GO" id="GO:0071949">
    <property type="term" value="F:FAD binding"/>
    <property type="evidence" value="ECO:0007669"/>
    <property type="project" value="InterPro"/>
</dbReference>
<evidence type="ECO:0000256" key="10">
    <source>
        <dbReference type="ARBA" id="ARBA00022960"/>
    </source>
</evidence>
<dbReference type="AlphaFoldDB" id="A0A1F5WH43"/>
<keyword evidence="13 16" id="KW-0131">Cell cycle</keyword>
<dbReference type="GO" id="GO:0071555">
    <property type="term" value="P:cell wall organization"/>
    <property type="evidence" value="ECO:0007669"/>
    <property type="project" value="UniProtKB-KW"/>
</dbReference>
<dbReference type="InterPro" id="IPR016167">
    <property type="entry name" value="FAD-bd_PCMH_sub1"/>
</dbReference>
<evidence type="ECO:0000256" key="11">
    <source>
        <dbReference type="ARBA" id="ARBA00022984"/>
    </source>
</evidence>
<accession>A0A1F5WH43</accession>
<evidence type="ECO:0000256" key="5">
    <source>
        <dbReference type="ARBA" id="ARBA00022490"/>
    </source>
</evidence>
<evidence type="ECO:0000313" key="19">
    <source>
        <dbReference type="Proteomes" id="UP000178406"/>
    </source>
</evidence>
<evidence type="ECO:0000256" key="6">
    <source>
        <dbReference type="ARBA" id="ARBA00022618"/>
    </source>
</evidence>
<dbReference type="GO" id="GO:0005829">
    <property type="term" value="C:cytosol"/>
    <property type="evidence" value="ECO:0007669"/>
    <property type="project" value="TreeGrafter"/>
</dbReference>
<keyword evidence="7 16" id="KW-0285">Flavoprotein</keyword>
<keyword evidence="9 16" id="KW-0521">NADP</keyword>
<evidence type="ECO:0000256" key="7">
    <source>
        <dbReference type="ARBA" id="ARBA00022630"/>
    </source>
</evidence>
<keyword evidence="10 16" id="KW-0133">Cell shape</keyword>
<dbReference type="Pfam" id="PF01565">
    <property type="entry name" value="FAD_binding_4"/>
    <property type="match status" value="1"/>
</dbReference>
<evidence type="ECO:0000256" key="12">
    <source>
        <dbReference type="ARBA" id="ARBA00023002"/>
    </source>
</evidence>
<evidence type="ECO:0000256" key="2">
    <source>
        <dbReference type="ARBA" id="ARBA00003921"/>
    </source>
</evidence>
<proteinExistence type="inferred from homology"/>
<comment type="function">
    <text evidence="2 16">Cell wall formation.</text>
</comment>
<evidence type="ECO:0000256" key="1">
    <source>
        <dbReference type="ARBA" id="ARBA00001974"/>
    </source>
</evidence>
<keyword evidence="6 16" id="KW-0132">Cell division</keyword>
<name>A0A1F5WH43_9BACT</name>
<dbReference type="EMBL" id="MFHQ01000012">
    <property type="protein sequence ID" value="OGF74591.1"/>
    <property type="molecule type" value="Genomic_DNA"/>
</dbReference>
<evidence type="ECO:0000256" key="9">
    <source>
        <dbReference type="ARBA" id="ARBA00022857"/>
    </source>
</evidence>
<dbReference type="HAMAP" id="MF_00037">
    <property type="entry name" value="MurB"/>
    <property type="match status" value="1"/>
</dbReference>
<keyword evidence="5 16" id="KW-0963">Cytoplasm</keyword>
<comment type="pathway">
    <text evidence="4 16">Cell wall biogenesis; peptidoglycan biosynthesis.</text>
</comment>
<reference evidence="18 19" key="1">
    <citation type="journal article" date="2016" name="Nat. Commun.">
        <title>Thousands of microbial genomes shed light on interconnected biogeochemical processes in an aquifer system.</title>
        <authorList>
            <person name="Anantharaman K."/>
            <person name="Brown C.T."/>
            <person name="Hug L.A."/>
            <person name="Sharon I."/>
            <person name="Castelle C.J."/>
            <person name="Probst A.J."/>
            <person name="Thomas B.C."/>
            <person name="Singh A."/>
            <person name="Wilkins M.J."/>
            <person name="Karaoz U."/>
            <person name="Brodie E.L."/>
            <person name="Williams K.H."/>
            <person name="Hubbard S.S."/>
            <person name="Banfield J.F."/>
        </authorList>
    </citation>
    <scope>NUCLEOTIDE SEQUENCE [LARGE SCALE GENOMIC DNA]</scope>
</reference>
<organism evidence="18 19">
    <name type="scientific">Candidatus Giovannonibacteria bacterium RIFCSPHIGHO2_02_FULL_46_20</name>
    <dbReference type="NCBI Taxonomy" id="1798338"/>
    <lineage>
        <taxon>Bacteria</taxon>
        <taxon>Candidatus Giovannoniibacteriota</taxon>
    </lineage>
</organism>
<keyword evidence="11 16" id="KW-0573">Peptidoglycan synthesis</keyword>
<dbReference type="Gene3D" id="3.30.465.10">
    <property type="match status" value="1"/>
</dbReference>
<evidence type="ECO:0000313" key="18">
    <source>
        <dbReference type="EMBL" id="OGF74591.1"/>
    </source>
</evidence>
<dbReference type="SUPFAM" id="SSF56194">
    <property type="entry name" value="Uridine diphospho-N-Acetylenolpyruvylglucosamine reductase, MurB, C-terminal domain"/>
    <property type="match status" value="1"/>
</dbReference>
<dbReference type="EC" id="1.3.1.98" evidence="16"/>
<dbReference type="InterPro" id="IPR006094">
    <property type="entry name" value="Oxid_FAD_bind_N"/>
</dbReference>
<protein>
    <recommendedName>
        <fullName evidence="16">UDP-N-acetylenolpyruvoylglucosamine reductase</fullName>
        <ecNumber evidence="16">1.3.1.98</ecNumber>
    </recommendedName>
    <alternativeName>
        <fullName evidence="16">UDP-N-acetylmuramate dehydrogenase</fullName>
    </alternativeName>
</protein>
<comment type="caution">
    <text evidence="18">The sequence shown here is derived from an EMBL/GenBank/DDBJ whole genome shotgun (WGS) entry which is preliminary data.</text>
</comment>
<sequence>MSLSMLNIREHISLRPYTVFKIGGPALYFCEIQNVEELQEATRWAEARTMPFVILGAGSNVLISDEGYSGLVIRLLMRDIEQRSDDVLHVAAGASMAAVAHFATTCGLGGFEWAIGIPGTVGGSIFGNAGCYGGEMKDVVERVNIFDASKAINYPPERERLERAGKLPTTNCLFSYRYSIFKKHPEWIIVSATLKLVSRDPIESAALMREYGKKRATAQDIGSPCAGCIFKNFTPSDGGAKISAGQLIDAAGLKGTKVGGAMVSFKHGNFIINTGNATAEDVKQLIVLIKEKIKAVHGAELEEEIRIL</sequence>
<dbReference type="SUPFAM" id="SSF56176">
    <property type="entry name" value="FAD-binding/transporter-associated domain-like"/>
    <property type="match status" value="1"/>
</dbReference>
<dbReference type="PANTHER" id="PTHR21071:SF4">
    <property type="entry name" value="UDP-N-ACETYLENOLPYRUVOYLGLUCOSAMINE REDUCTASE"/>
    <property type="match status" value="1"/>
</dbReference>
<comment type="cofactor">
    <cofactor evidence="1 16">
        <name>FAD</name>
        <dbReference type="ChEBI" id="CHEBI:57692"/>
    </cofactor>
</comment>
<keyword evidence="14 16" id="KW-0961">Cell wall biogenesis/degradation</keyword>
<dbReference type="Gene3D" id="3.90.78.10">
    <property type="entry name" value="UDP-N-acetylenolpyruvoylglucosamine reductase, C-terminal domain"/>
    <property type="match status" value="1"/>
</dbReference>
<evidence type="ECO:0000256" key="13">
    <source>
        <dbReference type="ARBA" id="ARBA00023306"/>
    </source>
</evidence>
<dbReference type="InterPro" id="IPR003170">
    <property type="entry name" value="MurB"/>
</dbReference>
<evidence type="ECO:0000256" key="15">
    <source>
        <dbReference type="ARBA" id="ARBA00048914"/>
    </source>
</evidence>
<dbReference type="GO" id="GO:0008762">
    <property type="term" value="F:UDP-N-acetylmuramate dehydrogenase activity"/>
    <property type="evidence" value="ECO:0007669"/>
    <property type="project" value="UniProtKB-UniRule"/>
</dbReference>
<dbReference type="UniPathway" id="UPA00219"/>
<comment type="similarity">
    <text evidence="16">Belongs to the MurB family.</text>
</comment>
<evidence type="ECO:0000256" key="3">
    <source>
        <dbReference type="ARBA" id="ARBA00004496"/>
    </source>
</evidence>